<keyword evidence="1" id="KW-1133">Transmembrane helix</keyword>
<evidence type="ECO:0000313" key="2">
    <source>
        <dbReference type="EMBL" id="MFC7319987.1"/>
    </source>
</evidence>
<protein>
    <submittedName>
        <fullName evidence="2">Uncharacterized protein</fullName>
    </submittedName>
</protein>
<dbReference type="Proteomes" id="UP001596494">
    <property type="component" value="Unassembled WGS sequence"/>
</dbReference>
<proteinExistence type="predicted"/>
<organism evidence="2 3">
    <name type="scientific">Halobacillus campisalis</name>
    <dbReference type="NCBI Taxonomy" id="435909"/>
    <lineage>
        <taxon>Bacteria</taxon>
        <taxon>Bacillati</taxon>
        <taxon>Bacillota</taxon>
        <taxon>Bacilli</taxon>
        <taxon>Bacillales</taxon>
        <taxon>Bacillaceae</taxon>
        <taxon>Halobacillus</taxon>
    </lineage>
</organism>
<name>A0ABW2K1K6_9BACI</name>
<dbReference type="EMBL" id="JBHTBY010000002">
    <property type="protein sequence ID" value="MFC7319987.1"/>
    <property type="molecule type" value="Genomic_DNA"/>
</dbReference>
<accession>A0ABW2K1K6</accession>
<feature type="transmembrane region" description="Helical" evidence="1">
    <location>
        <begin position="32"/>
        <end position="50"/>
    </location>
</feature>
<dbReference type="RefSeq" id="WP_289217014.1">
    <property type="nucleotide sequence ID" value="NZ_JAPVRC010000011.1"/>
</dbReference>
<evidence type="ECO:0000256" key="1">
    <source>
        <dbReference type="SAM" id="Phobius"/>
    </source>
</evidence>
<keyword evidence="1" id="KW-0472">Membrane</keyword>
<reference evidence="3" key="1">
    <citation type="journal article" date="2019" name="Int. J. Syst. Evol. Microbiol.">
        <title>The Global Catalogue of Microorganisms (GCM) 10K type strain sequencing project: providing services to taxonomists for standard genome sequencing and annotation.</title>
        <authorList>
            <consortium name="The Broad Institute Genomics Platform"/>
            <consortium name="The Broad Institute Genome Sequencing Center for Infectious Disease"/>
            <person name="Wu L."/>
            <person name="Ma J."/>
        </authorList>
    </citation>
    <scope>NUCLEOTIDE SEQUENCE [LARGE SCALE GENOMIC DNA]</scope>
    <source>
        <strain evidence="3">CCUG 73951</strain>
    </source>
</reference>
<evidence type="ECO:0000313" key="3">
    <source>
        <dbReference type="Proteomes" id="UP001596494"/>
    </source>
</evidence>
<keyword evidence="3" id="KW-1185">Reference proteome</keyword>
<comment type="caution">
    <text evidence="2">The sequence shown here is derived from an EMBL/GenBank/DDBJ whole genome shotgun (WGS) entry which is preliminary data.</text>
</comment>
<gene>
    <name evidence="2" type="ORF">ACFQMN_03690</name>
</gene>
<sequence length="79" mass="9163">MKRLMSILGNIAIVVSTILFVIDLFIDQDLLTYWVTLLLINQFTVGYRYYFEEDRKIWGIIFMGTIAVAFVIIAIILVT</sequence>
<feature type="transmembrane region" description="Helical" evidence="1">
    <location>
        <begin position="7"/>
        <end position="26"/>
    </location>
</feature>
<feature type="transmembrane region" description="Helical" evidence="1">
    <location>
        <begin position="57"/>
        <end position="78"/>
    </location>
</feature>
<keyword evidence="1" id="KW-0812">Transmembrane</keyword>